<dbReference type="PROSITE" id="PS00622">
    <property type="entry name" value="HTH_LUXR_1"/>
    <property type="match status" value="1"/>
</dbReference>
<evidence type="ECO:0000256" key="1">
    <source>
        <dbReference type="ARBA" id="ARBA00023015"/>
    </source>
</evidence>
<accession>A0A934NAZ1</accession>
<dbReference type="Pfam" id="PF00196">
    <property type="entry name" value="GerE"/>
    <property type="match status" value="1"/>
</dbReference>
<evidence type="ECO:0000313" key="5">
    <source>
        <dbReference type="EMBL" id="MBJ7600528.1"/>
    </source>
</evidence>
<dbReference type="Gene3D" id="1.10.10.10">
    <property type="entry name" value="Winged helix-like DNA-binding domain superfamily/Winged helix DNA-binding domain"/>
    <property type="match status" value="1"/>
</dbReference>
<dbReference type="Proteomes" id="UP000612893">
    <property type="component" value="Unassembled WGS sequence"/>
</dbReference>
<dbReference type="PANTHER" id="PTHR44688:SF16">
    <property type="entry name" value="DNA-BINDING TRANSCRIPTIONAL ACTIVATOR DEVR_DOSR"/>
    <property type="match status" value="1"/>
</dbReference>
<keyword evidence="6" id="KW-1185">Reference proteome</keyword>
<dbReference type="SMART" id="SM00421">
    <property type="entry name" value="HTH_LUXR"/>
    <property type="match status" value="1"/>
</dbReference>
<dbReference type="AlphaFoldDB" id="A0A934NAZ1"/>
<dbReference type="InterPro" id="IPR011990">
    <property type="entry name" value="TPR-like_helical_dom_sf"/>
</dbReference>
<dbReference type="CDD" id="cd06170">
    <property type="entry name" value="LuxR_C_like"/>
    <property type="match status" value="1"/>
</dbReference>
<dbReference type="InterPro" id="IPR016032">
    <property type="entry name" value="Sig_transdc_resp-reg_C-effctor"/>
</dbReference>
<gene>
    <name evidence="5" type="ORF">JF922_20970</name>
</gene>
<name>A0A934NAZ1_9BACT</name>
<evidence type="ECO:0000256" key="2">
    <source>
        <dbReference type="ARBA" id="ARBA00023125"/>
    </source>
</evidence>
<dbReference type="EMBL" id="JAEKNR010000209">
    <property type="protein sequence ID" value="MBJ7600528.1"/>
    <property type="molecule type" value="Genomic_DNA"/>
</dbReference>
<dbReference type="PROSITE" id="PS50043">
    <property type="entry name" value="HTH_LUXR_2"/>
    <property type="match status" value="1"/>
</dbReference>
<protein>
    <recommendedName>
        <fullName evidence="4">HTH luxR-type domain-containing protein</fullName>
    </recommendedName>
</protein>
<dbReference type="PANTHER" id="PTHR44688">
    <property type="entry name" value="DNA-BINDING TRANSCRIPTIONAL ACTIVATOR DEVR_DOSR"/>
    <property type="match status" value="1"/>
</dbReference>
<dbReference type="SUPFAM" id="SSF46894">
    <property type="entry name" value="C-terminal effector domain of the bipartite response regulators"/>
    <property type="match status" value="1"/>
</dbReference>
<keyword evidence="1" id="KW-0805">Transcription regulation</keyword>
<dbReference type="RefSeq" id="WP_338204396.1">
    <property type="nucleotide sequence ID" value="NZ_JAEKNR010000209.1"/>
</dbReference>
<keyword evidence="2" id="KW-0238">DNA-binding</keyword>
<keyword evidence="3" id="KW-0804">Transcription</keyword>
<comment type="caution">
    <text evidence="5">The sequence shown here is derived from an EMBL/GenBank/DDBJ whole genome shotgun (WGS) entry which is preliminary data.</text>
</comment>
<evidence type="ECO:0000256" key="3">
    <source>
        <dbReference type="ARBA" id="ARBA00023163"/>
    </source>
</evidence>
<dbReference type="Gene3D" id="1.25.40.10">
    <property type="entry name" value="Tetratricopeptide repeat domain"/>
    <property type="match status" value="2"/>
</dbReference>
<dbReference type="InterPro" id="IPR036388">
    <property type="entry name" value="WH-like_DNA-bd_sf"/>
</dbReference>
<dbReference type="SUPFAM" id="SSF48452">
    <property type="entry name" value="TPR-like"/>
    <property type="match status" value="1"/>
</dbReference>
<dbReference type="InterPro" id="IPR000792">
    <property type="entry name" value="Tscrpt_reg_LuxR_C"/>
</dbReference>
<organism evidence="5 6">
    <name type="scientific">Candidatus Nephthysia bennettiae</name>
    <dbReference type="NCBI Taxonomy" id="3127016"/>
    <lineage>
        <taxon>Bacteria</taxon>
        <taxon>Bacillati</taxon>
        <taxon>Candidatus Dormiibacterota</taxon>
        <taxon>Candidatus Dormibacteria</taxon>
        <taxon>Candidatus Dormibacterales</taxon>
        <taxon>Candidatus Dormibacteraceae</taxon>
        <taxon>Candidatus Nephthysia</taxon>
    </lineage>
</organism>
<reference evidence="5" key="1">
    <citation type="submission" date="2020-10" db="EMBL/GenBank/DDBJ databases">
        <title>Ca. Dormibacterota MAGs.</title>
        <authorList>
            <person name="Montgomery K."/>
        </authorList>
    </citation>
    <scope>NUCLEOTIDE SEQUENCE [LARGE SCALE GENOMIC DNA]</scope>
    <source>
        <strain evidence="5">SC8812_S17_10</strain>
    </source>
</reference>
<evidence type="ECO:0000313" key="6">
    <source>
        <dbReference type="Proteomes" id="UP000612893"/>
    </source>
</evidence>
<dbReference type="PRINTS" id="PR00038">
    <property type="entry name" value="HTHLUXR"/>
</dbReference>
<proteinExistence type="predicted"/>
<evidence type="ECO:0000259" key="4">
    <source>
        <dbReference type="PROSITE" id="PS50043"/>
    </source>
</evidence>
<sequence length="559" mass="60613">MNQRDSRLVEAEQAYGNREWPRARAIYGEIVAGHPSPPGELLVAFSDSLKYSGAFAEAAQAIERAYRAFVDAGDDLGAARCATRITGFRMMSNDRAGAQAWERRGWLHLEKVGPCLDRGYHAVAYVGCDIHDPGTLLQSAELALTVARDFGDRQLELRALADMGLALVSQGRVDEGFALMDGVMAGIEAGEISDAQMRGVTLCALITACERSGDHGRAEHWGRTIEDNPPLQEMGIQVTHCQIAYGALDAMRGRFDSAEARLRAAIEAQATTRYHSALSRAKLAELRIRQGLFDEAAALLDGYEDEFEAAQALASLNVARGEHGRAAALLRTYIRGLGEDCMRLGPALALLVELELRRDDLASAGRAARRLLSLEEACSSNEIRAMGRLAVARIANHEGDHRAAIDDLETALTLLVHRERPLLTAEVRLELARALAPAGDPTAAFVEAEAALTTFQRLGVVPRISAGQEVLAALSSSRGGEAAAPAPPRLRAAERLTRREVEVARLVAEGLTNREVADRLFLSVRTVETHVDRVLGKLDFHTRTQLAGWVQQGGRAEIT</sequence>
<dbReference type="GO" id="GO:0003677">
    <property type="term" value="F:DNA binding"/>
    <property type="evidence" value="ECO:0007669"/>
    <property type="project" value="UniProtKB-KW"/>
</dbReference>
<feature type="domain" description="HTH luxR-type" evidence="4">
    <location>
        <begin position="489"/>
        <end position="554"/>
    </location>
</feature>